<reference evidence="3" key="1">
    <citation type="submission" date="2017-03" db="EMBL/GenBank/DDBJ databases">
        <title>Phytopthora megakarya and P. palmivora, two closely related causual agents of cacao black pod achieved similar genome size and gene model numbers by different mechanisms.</title>
        <authorList>
            <person name="Ali S."/>
            <person name="Shao J."/>
            <person name="Larry D.J."/>
            <person name="Kronmiller B."/>
            <person name="Shen D."/>
            <person name="Strem M.D."/>
            <person name="Melnick R.L."/>
            <person name="Guiltinan M.J."/>
            <person name="Tyler B.M."/>
            <person name="Meinhardt L.W."/>
            <person name="Bailey B.A."/>
        </authorList>
    </citation>
    <scope>NUCLEOTIDE SEQUENCE [LARGE SCALE GENOMIC DNA]</scope>
    <source>
        <strain evidence="3">zdho120</strain>
    </source>
</reference>
<evidence type="ECO:0000313" key="2">
    <source>
        <dbReference type="EMBL" id="OWZ17422.1"/>
    </source>
</evidence>
<proteinExistence type="predicted"/>
<dbReference type="Proteomes" id="UP000198211">
    <property type="component" value="Unassembled WGS sequence"/>
</dbReference>
<organism evidence="2 3">
    <name type="scientific">Phytophthora megakarya</name>
    <dbReference type="NCBI Taxonomy" id="4795"/>
    <lineage>
        <taxon>Eukaryota</taxon>
        <taxon>Sar</taxon>
        <taxon>Stramenopiles</taxon>
        <taxon>Oomycota</taxon>
        <taxon>Peronosporomycetes</taxon>
        <taxon>Peronosporales</taxon>
        <taxon>Peronosporaceae</taxon>
        <taxon>Phytophthora</taxon>
    </lineage>
</organism>
<name>A0A225WIM9_9STRA</name>
<feature type="region of interest" description="Disordered" evidence="1">
    <location>
        <begin position="83"/>
        <end position="116"/>
    </location>
</feature>
<accession>A0A225WIM9</accession>
<feature type="compositionally biased region" description="Polar residues" evidence="1">
    <location>
        <begin position="83"/>
        <end position="108"/>
    </location>
</feature>
<evidence type="ECO:0000256" key="1">
    <source>
        <dbReference type="SAM" id="MobiDB-lite"/>
    </source>
</evidence>
<dbReference type="EMBL" id="NBNE01000755">
    <property type="protein sequence ID" value="OWZ17422.1"/>
    <property type="molecule type" value="Genomic_DNA"/>
</dbReference>
<dbReference type="AlphaFoldDB" id="A0A225WIM9"/>
<keyword evidence="3" id="KW-1185">Reference proteome</keyword>
<gene>
    <name evidence="2" type="ORF">PHMEG_0008638</name>
</gene>
<dbReference type="STRING" id="4795.A0A225WIM9"/>
<sequence>MTAMTQSEHDCSVQFEIDESERGTIQTTLDSRLVNTKRNSVKVVIFEIGTESKKTNDKTVGGSTVCGYVNAIVDLYNEQVTLRTNSNPHPRTTSVKQPIKNVQAQSTATRKRNYEDRGIGSLLDGVAKRDP</sequence>
<comment type="caution">
    <text evidence="2">The sequence shown here is derived from an EMBL/GenBank/DDBJ whole genome shotgun (WGS) entry which is preliminary data.</text>
</comment>
<protein>
    <submittedName>
        <fullName evidence="2">Uncharacterized protein</fullName>
    </submittedName>
</protein>
<evidence type="ECO:0000313" key="3">
    <source>
        <dbReference type="Proteomes" id="UP000198211"/>
    </source>
</evidence>